<accession>A0ABQ9JPW2</accession>
<evidence type="ECO:0000313" key="1">
    <source>
        <dbReference type="EMBL" id="KAJ8980316.1"/>
    </source>
</evidence>
<gene>
    <name evidence="1" type="ORF">NQ317_005238</name>
</gene>
<comment type="caution">
    <text evidence="1">The sequence shown here is derived from an EMBL/GenBank/DDBJ whole genome shotgun (WGS) entry which is preliminary data.</text>
</comment>
<name>A0ABQ9JPW2_9CUCU</name>
<reference evidence="1" key="1">
    <citation type="journal article" date="2023" name="Insect Mol. Biol.">
        <title>Genome sequencing provides insights into the evolution of gene families encoding plant cell wall-degrading enzymes in longhorned beetles.</title>
        <authorList>
            <person name="Shin N.R."/>
            <person name="Okamura Y."/>
            <person name="Kirsch R."/>
            <person name="Pauchet Y."/>
        </authorList>
    </citation>
    <scope>NUCLEOTIDE SEQUENCE</scope>
    <source>
        <strain evidence="1">MMC_N1</strain>
    </source>
</reference>
<sequence length="69" mass="7674">MRLCDANIVMVDLFLSRVCQTPINVLSLNRATLLVSTTTGAVDVFLQAPTTLYHPEFQAYVKLSPLYLS</sequence>
<dbReference type="Proteomes" id="UP001162164">
    <property type="component" value="Unassembled WGS sequence"/>
</dbReference>
<evidence type="ECO:0000313" key="2">
    <source>
        <dbReference type="Proteomes" id="UP001162164"/>
    </source>
</evidence>
<keyword evidence="2" id="KW-1185">Reference proteome</keyword>
<proteinExistence type="predicted"/>
<dbReference type="EMBL" id="JAPWTJ010000268">
    <property type="protein sequence ID" value="KAJ8980316.1"/>
    <property type="molecule type" value="Genomic_DNA"/>
</dbReference>
<protein>
    <submittedName>
        <fullName evidence="1">Uncharacterized protein</fullName>
    </submittedName>
</protein>
<organism evidence="1 2">
    <name type="scientific">Molorchus minor</name>
    <dbReference type="NCBI Taxonomy" id="1323400"/>
    <lineage>
        <taxon>Eukaryota</taxon>
        <taxon>Metazoa</taxon>
        <taxon>Ecdysozoa</taxon>
        <taxon>Arthropoda</taxon>
        <taxon>Hexapoda</taxon>
        <taxon>Insecta</taxon>
        <taxon>Pterygota</taxon>
        <taxon>Neoptera</taxon>
        <taxon>Endopterygota</taxon>
        <taxon>Coleoptera</taxon>
        <taxon>Polyphaga</taxon>
        <taxon>Cucujiformia</taxon>
        <taxon>Chrysomeloidea</taxon>
        <taxon>Cerambycidae</taxon>
        <taxon>Lamiinae</taxon>
        <taxon>Monochamini</taxon>
        <taxon>Molorchus</taxon>
    </lineage>
</organism>